<dbReference type="RefSeq" id="WP_302724884.1">
    <property type="nucleotide sequence ID" value="NZ_JAULRU010000823.1"/>
</dbReference>
<protein>
    <submittedName>
        <fullName evidence="3">Lysozyme inhibitor LprI family protein</fullName>
    </submittedName>
</protein>
<dbReference type="InterPro" id="IPR009739">
    <property type="entry name" value="LprI-like_N"/>
</dbReference>
<evidence type="ECO:0000313" key="4">
    <source>
        <dbReference type="Proteomes" id="UP001273505"/>
    </source>
</evidence>
<dbReference type="Proteomes" id="UP001273505">
    <property type="component" value="Unassembled WGS sequence"/>
</dbReference>
<name>A0ABU4RXN7_9GAMM</name>
<dbReference type="Gene3D" id="1.20.1270.180">
    <property type="match status" value="1"/>
</dbReference>
<proteinExistence type="predicted"/>
<feature type="domain" description="Lysozyme inhibitor LprI-like N-terminal" evidence="2">
    <location>
        <begin position="22"/>
        <end position="116"/>
    </location>
</feature>
<evidence type="ECO:0000313" key="3">
    <source>
        <dbReference type="EMBL" id="MDX6849628.1"/>
    </source>
</evidence>
<dbReference type="EMBL" id="JAXAFO010000013">
    <property type="protein sequence ID" value="MDX6849628.1"/>
    <property type="molecule type" value="Genomic_DNA"/>
</dbReference>
<keyword evidence="1" id="KW-0732">Signal</keyword>
<evidence type="ECO:0000256" key="1">
    <source>
        <dbReference type="SAM" id="SignalP"/>
    </source>
</evidence>
<feature type="signal peptide" evidence="1">
    <location>
        <begin position="1"/>
        <end position="18"/>
    </location>
</feature>
<dbReference type="Pfam" id="PF07007">
    <property type="entry name" value="LprI"/>
    <property type="match status" value="1"/>
</dbReference>
<gene>
    <name evidence="3" type="ORF">SCD92_09660</name>
</gene>
<feature type="chain" id="PRO_5045253861" evidence="1">
    <location>
        <begin position="19"/>
        <end position="137"/>
    </location>
</feature>
<comment type="caution">
    <text evidence="3">The sequence shown here is derived from an EMBL/GenBank/DDBJ whole genome shotgun (WGS) entry which is preliminary data.</text>
</comment>
<keyword evidence="4" id="KW-1185">Reference proteome</keyword>
<accession>A0ABU4RXN7</accession>
<organism evidence="3 4">
    <name type="scientific">Gilvimarinus gilvus</name>
    <dbReference type="NCBI Taxonomy" id="3058038"/>
    <lineage>
        <taxon>Bacteria</taxon>
        <taxon>Pseudomonadati</taxon>
        <taxon>Pseudomonadota</taxon>
        <taxon>Gammaproteobacteria</taxon>
        <taxon>Cellvibrionales</taxon>
        <taxon>Cellvibrionaceae</taxon>
        <taxon>Gilvimarinus</taxon>
    </lineage>
</organism>
<evidence type="ECO:0000259" key="2">
    <source>
        <dbReference type="Pfam" id="PF07007"/>
    </source>
</evidence>
<sequence length="137" mass="15305">MKCLIALILLVVAWPTFADCYATAYTQGAMNACAGAEAGGARERLEHTVTMLKQAYRDDEVFIKALMRSQLLFEKSLEADTYLKYPNRDPNAYGSVYPMCQNAYQTGLIEQRIAFLQQWLDGVEEGDVCSGSIKFTP</sequence>
<reference evidence="3 4" key="1">
    <citation type="submission" date="2023-11" db="EMBL/GenBank/DDBJ databases">
        <title>Gilvimarinus fulvus sp. nov., isolated from the surface of Kelp.</title>
        <authorList>
            <person name="Sun Y.Y."/>
            <person name="Gong Y."/>
            <person name="Du Z.J."/>
        </authorList>
    </citation>
    <scope>NUCLEOTIDE SEQUENCE [LARGE SCALE GENOMIC DNA]</scope>
    <source>
        <strain evidence="3 4">SDUM040013</strain>
    </source>
</reference>